<comment type="caution">
    <text evidence="1">The sequence shown here is derived from an EMBL/GenBank/DDBJ whole genome shotgun (WGS) entry which is preliminary data.</text>
</comment>
<dbReference type="EMBL" id="VFPJ01000001">
    <property type="protein sequence ID" value="TQM39281.1"/>
    <property type="molecule type" value="Genomic_DNA"/>
</dbReference>
<evidence type="ECO:0000313" key="2">
    <source>
        <dbReference type="Proteomes" id="UP000320773"/>
    </source>
</evidence>
<dbReference type="Proteomes" id="UP000320773">
    <property type="component" value="Unassembled WGS sequence"/>
</dbReference>
<name>A0A543FZM1_9FLAO</name>
<proteinExistence type="predicted"/>
<accession>A0A543FZM1</accession>
<reference evidence="1 2" key="1">
    <citation type="submission" date="2019-06" db="EMBL/GenBank/DDBJ databases">
        <title>Genomic Encyclopedia of Archaeal and Bacterial Type Strains, Phase II (KMG-II): from individual species to whole genera.</title>
        <authorList>
            <person name="Goeker M."/>
        </authorList>
    </citation>
    <scope>NUCLEOTIDE SEQUENCE [LARGE SCALE GENOMIC DNA]</scope>
    <source>
        <strain evidence="1 2">DSM 24789</strain>
    </source>
</reference>
<dbReference type="InterPro" id="IPR022385">
    <property type="entry name" value="Rhs_assc_core"/>
</dbReference>
<gene>
    <name evidence="1" type="ORF">BC670_0057</name>
</gene>
<dbReference type="NCBIfam" id="TIGR03696">
    <property type="entry name" value="Rhs_assc_core"/>
    <property type="match status" value="1"/>
</dbReference>
<dbReference type="AlphaFoldDB" id="A0A543FZM1"/>
<evidence type="ECO:0000313" key="1">
    <source>
        <dbReference type="EMBL" id="TQM39281.1"/>
    </source>
</evidence>
<organism evidence="1 2">
    <name type="scientific">Flavobacterium branchiophilum</name>
    <dbReference type="NCBI Taxonomy" id="55197"/>
    <lineage>
        <taxon>Bacteria</taxon>
        <taxon>Pseudomonadati</taxon>
        <taxon>Bacteroidota</taxon>
        <taxon>Flavobacteriia</taxon>
        <taxon>Flavobacteriales</taxon>
        <taxon>Flavobacteriaceae</taxon>
        <taxon>Flavobacterium</taxon>
    </lineage>
</organism>
<dbReference type="PANTHER" id="PTHR21525:SF9">
    <property type="entry name" value="CHANNEL_COLICIN DOMAIN-CONTAINING PROTEIN"/>
    <property type="match status" value="1"/>
</dbReference>
<protein>
    <submittedName>
        <fullName evidence="1">RHS repeat-associated protein</fullName>
    </submittedName>
</protein>
<sequence>MDLPLSNFENLTKVFFDNNQFLNRLLEAVYQKPEQPNPIRNSYNERLLYDKNGNIMRLLRNGEYDDAVNVLEIDRLDYTYNYNQLMGVADSTNNPNGFKDSNTEGDDYRYDLNGNMTMDLNKNITSITYNHLNLPTKILFGEMNSILYFYTASGQKVNKVVNEAGVITTTDYINGFQYKTLPSGDGGLVFFPHAEGYVNVNESYKLTESSLFNYVFNYTDHLGNIRMSYTQTPTGALSILEENHYYPFGLKHTNYNSDKRLYVRESVSSKIKPVTPLFPLVYNYKYNGKEWQDELGLNVTAMDFRQYDSAIGRFYGMDTLTELYPDFSPYRFGFNNPNYWSDPTGLLENNLAYPSGNGTTPGQVHKDDDGHWIWNGSLWVGQNGTPDMLAEVVVSASSSSSSNSSNYLISQWWNARNLAFDANVRMKYYFPKNEYIFKNSSNAAEYAFSRYHIQQSTRAQLSPQGKAISEILKSKKAQLETAKYYALNKINPSGNLRGGLSSAKLLRGTGTSVVVISAGMSIYNVATAENTTQALSTEIGGWTGAYAGAKAGAAFGTLFSPWGTVIGGVVGGAVGYWGGTEAGSAIYNSTQD</sequence>
<dbReference type="Gene3D" id="2.180.10.10">
    <property type="entry name" value="RHS repeat-associated core"/>
    <property type="match status" value="1"/>
</dbReference>
<dbReference type="PANTHER" id="PTHR21525">
    <property type="entry name" value="MOTILE SPERM PROTEIN"/>
    <property type="match status" value="1"/>
</dbReference>